<dbReference type="PANTHER" id="PTHR11304:SF29">
    <property type="entry name" value="EPHRIN"/>
    <property type="match status" value="1"/>
</dbReference>
<evidence type="ECO:0000313" key="12">
    <source>
        <dbReference type="Proteomes" id="UP000594262"/>
    </source>
</evidence>
<dbReference type="InterPro" id="IPR008972">
    <property type="entry name" value="Cupredoxin"/>
</dbReference>
<feature type="compositionally biased region" description="Pro residues" evidence="7">
    <location>
        <begin position="329"/>
        <end position="345"/>
    </location>
</feature>
<dbReference type="EnsemblMetazoa" id="CLYHEMT009239.1">
    <property type="protein sequence ID" value="CLYHEMP009239.1"/>
    <property type="gene ID" value="CLYHEMG009239"/>
</dbReference>
<sequence length="345" mass="37954">MREVVLALWFLALLPLVKGEAMILPSFSWDPRNPMFKGNVCGGNDGYAHINVQEHSVIHFLCPSSSIIISIQNKFSNQLNMYENMFLVSKKEFDECRVESPTEKSVLDCDSPKQSNSLLYRRFYFSSFTSSSIQFFPNQTYYFIATSNGSIASLNNRSGGRCTSDNMRLAVTVCASKENCINDDKHLCRTPKTTPTPATTTTTTTTTPTTTTTTTQSTTTENEVTPNAASKQILKDESCSKEGFGVTAVACLIGGLFAGLVLGFSVVLVTQKYAKRYKKKKKVKAAKLAIINKDPAIFEDNKAYRYSMEGKRLLSTSSNGSSERYSVVPPVPVQRVSPPPGTVAV</sequence>
<keyword evidence="12" id="KW-1185">Reference proteome</keyword>
<dbReference type="GeneID" id="136812734"/>
<dbReference type="GO" id="GO:0048013">
    <property type="term" value="P:ephrin receptor signaling pathway"/>
    <property type="evidence" value="ECO:0007669"/>
    <property type="project" value="TreeGrafter"/>
</dbReference>
<dbReference type="OrthoDB" id="5968782at2759"/>
<evidence type="ECO:0000313" key="11">
    <source>
        <dbReference type="EnsemblMetazoa" id="CLYHEMP009239.1"/>
    </source>
</evidence>
<evidence type="ECO:0000256" key="5">
    <source>
        <dbReference type="ARBA" id="ARBA00023180"/>
    </source>
</evidence>
<dbReference type="Gene3D" id="2.60.40.420">
    <property type="entry name" value="Cupredoxins - blue copper proteins"/>
    <property type="match status" value="1"/>
</dbReference>
<comment type="subcellular location">
    <subcellularLocation>
        <location evidence="1">Membrane</location>
    </subcellularLocation>
</comment>
<evidence type="ECO:0000259" key="10">
    <source>
        <dbReference type="PROSITE" id="PS51551"/>
    </source>
</evidence>
<reference evidence="11" key="1">
    <citation type="submission" date="2021-01" db="UniProtKB">
        <authorList>
            <consortium name="EnsemblMetazoa"/>
        </authorList>
    </citation>
    <scope>IDENTIFICATION</scope>
</reference>
<keyword evidence="5" id="KW-0325">Glycoprotein</keyword>
<evidence type="ECO:0000256" key="4">
    <source>
        <dbReference type="ARBA" id="ARBA00023157"/>
    </source>
</evidence>
<evidence type="ECO:0000256" key="8">
    <source>
        <dbReference type="SAM" id="Phobius"/>
    </source>
</evidence>
<proteinExistence type="inferred from homology"/>
<evidence type="ECO:0000256" key="9">
    <source>
        <dbReference type="SAM" id="SignalP"/>
    </source>
</evidence>
<dbReference type="InterPro" id="IPR001799">
    <property type="entry name" value="Ephrin_RBD"/>
</dbReference>
<keyword evidence="8" id="KW-1133">Transmembrane helix</keyword>
<dbReference type="GO" id="GO:0007411">
    <property type="term" value="P:axon guidance"/>
    <property type="evidence" value="ECO:0007669"/>
    <property type="project" value="TreeGrafter"/>
</dbReference>
<feature type="signal peptide" evidence="9">
    <location>
        <begin position="1"/>
        <end position="19"/>
    </location>
</feature>
<keyword evidence="4" id="KW-1015">Disulfide bond</keyword>
<keyword evidence="3 8" id="KW-0472">Membrane</keyword>
<evidence type="ECO:0000256" key="1">
    <source>
        <dbReference type="ARBA" id="ARBA00004370"/>
    </source>
</evidence>
<dbReference type="PROSITE" id="PS51551">
    <property type="entry name" value="EPHRIN_RBD_2"/>
    <property type="match status" value="1"/>
</dbReference>
<dbReference type="RefSeq" id="XP_066925358.1">
    <property type="nucleotide sequence ID" value="XM_067069257.1"/>
</dbReference>
<feature type="domain" description="Ephrin RBD" evidence="10">
    <location>
        <begin position="22"/>
        <end position="173"/>
    </location>
</feature>
<dbReference type="Proteomes" id="UP000594262">
    <property type="component" value="Unplaced"/>
</dbReference>
<dbReference type="InterPro" id="IPR031328">
    <property type="entry name" value="Ephrin"/>
</dbReference>
<keyword evidence="8" id="KW-0812">Transmembrane</keyword>
<evidence type="ECO:0000256" key="6">
    <source>
        <dbReference type="PROSITE-ProRule" id="PRU00884"/>
    </source>
</evidence>
<dbReference type="Pfam" id="PF00812">
    <property type="entry name" value="Ephrin"/>
    <property type="match status" value="1"/>
</dbReference>
<evidence type="ECO:0000256" key="7">
    <source>
        <dbReference type="SAM" id="MobiDB-lite"/>
    </source>
</evidence>
<feature type="region of interest" description="Disordered" evidence="7">
    <location>
        <begin position="191"/>
        <end position="227"/>
    </location>
</feature>
<feature type="compositionally biased region" description="Low complexity" evidence="7">
    <location>
        <begin position="191"/>
        <end position="220"/>
    </location>
</feature>
<comment type="similarity">
    <text evidence="6">Belongs to the ephrin family.</text>
</comment>
<accession>A0A7M5UE57</accession>
<dbReference type="PANTHER" id="PTHR11304">
    <property type="entry name" value="EPHRIN"/>
    <property type="match status" value="1"/>
</dbReference>
<feature type="chain" id="PRO_5029802608" description="Ephrin RBD domain-containing protein" evidence="9">
    <location>
        <begin position="20"/>
        <end position="345"/>
    </location>
</feature>
<name>A0A7M5UE57_9CNID</name>
<evidence type="ECO:0000256" key="2">
    <source>
        <dbReference type="ARBA" id="ARBA00022729"/>
    </source>
</evidence>
<feature type="compositionally biased region" description="Polar residues" evidence="7">
    <location>
        <begin position="315"/>
        <end position="324"/>
    </location>
</feature>
<keyword evidence="2 9" id="KW-0732">Signal</keyword>
<comment type="caution">
    <text evidence="6">Lacks conserved residue(s) required for the propagation of feature annotation.</text>
</comment>
<feature type="region of interest" description="Disordered" evidence="7">
    <location>
        <begin position="315"/>
        <end position="345"/>
    </location>
</feature>
<protein>
    <recommendedName>
        <fullName evidence="10">Ephrin RBD domain-containing protein</fullName>
    </recommendedName>
</protein>
<feature type="transmembrane region" description="Helical" evidence="8">
    <location>
        <begin position="244"/>
        <end position="270"/>
    </location>
</feature>
<dbReference type="AlphaFoldDB" id="A0A7M5UE57"/>
<organism evidence="11 12">
    <name type="scientific">Clytia hemisphaerica</name>
    <dbReference type="NCBI Taxonomy" id="252671"/>
    <lineage>
        <taxon>Eukaryota</taxon>
        <taxon>Metazoa</taxon>
        <taxon>Cnidaria</taxon>
        <taxon>Hydrozoa</taxon>
        <taxon>Hydroidolina</taxon>
        <taxon>Leptothecata</taxon>
        <taxon>Obeliida</taxon>
        <taxon>Clytiidae</taxon>
        <taxon>Clytia</taxon>
    </lineage>
</organism>
<dbReference type="SUPFAM" id="SSF49503">
    <property type="entry name" value="Cupredoxins"/>
    <property type="match status" value="1"/>
</dbReference>
<evidence type="ECO:0000256" key="3">
    <source>
        <dbReference type="ARBA" id="ARBA00023136"/>
    </source>
</evidence>
<dbReference type="GO" id="GO:0046875">
    <property type="term" value="F:ephrin receptor binding"/>
    <property type="evidence" value="ECO:0007669"/>
    <property type="project" value="TreeGrafter"/>
</dbReference>
<dbReference type="GO" id="GO:0005886">
    <property type="term" value="C:plasma membrane"/>
    <property type="evidence" value="ECO:0007669"/>
    <property type="project" value="TreeGrafter"/>
</dbReference>